<sequence>MVTYKDCTPNELDYQLGKGGKTTITIGDQKYKLTFKDVPAEKAGCTNVQINSDPKQVMESIIIDAYHNDKINDSQTQESVKEKLAECINTAAKNRFGLI</sequence>
<protein>
    <submittedName>
        <fullName evidence="1">Uncharacterized protein</fullName>
    </submittedName>
</protein>
<gene>
    <name evidence="1" type="ORF">H5S09_08940</name>
</gene>
<accession>A0A7W3UN96</accession>
<proteinExistence type="predicted"/>
<evidence type="ECO:0000313" key="2">
    <source>
        <dbReference type="Proteomes" id="UP000517106"/>
    </source>
</evidence>
<dbReference type="EMBL" id="JACIVA010000053">
    <property type="protein sequence ID" value="MBB1098060.1"/>
    <property type="molecule type" value="Genomic_DNA"/>
</dbReference>
<reference evidence="1 2" key="1">
    <citation type="submission" date="2020-07" db="EMBL/GenBank/DDBJ databases">
        <title>Description of Limosilactobacillus balticus sp. nov., Limosilactobacillus agrestis sp. nov., Limosilactobacillus albertensis sp. nov., Limosilactobacillus rudii sp. nov., Limosilactobacillus fastidiosus sp. nov., five novel Limosilactobacillus species isolated from the vertebrate gastrointestinal tract, and proposal of 6 subspecies of Limosilactobacillus reuteri adapted to the gastrointestinal tract of specific vertebrate hosts.</title>
        <authorList>
            <person name="Li F."/>
            <person name="Cheng C."/>
            <person name="Zheng J."/>
            <person name="Quevedo R.M."/>
            <person name="Li J."/>
            <person name="Roos S."/>
            <person name="Gaenzle M.G."/>
            <person name="Walter J."/>
        </authorList>
    </citation>
    <scope>NUCLEOTIDE SEQUENCE [LARGE SCALE GENOMIC DNA]</scope>
    <source>
        <strain evidence="1 2">STM2_1</strain>
    </source>
</reference>
<dbReference type="Proteomes" id="UP000517106">
    <property type="component" value="Unassembled WGS sequence"/>
</dbReference>
<evidence type="ECO:0000313" key="1">
    <source>
        <dbReference type="EMBL" id="MBB1098060.1"/>
    </source>
</evidence>
<comment type="caution">
    <text evidence="1">The sequence shown here is derived from an EMBL/GenBank/DDBJ whole genome shotgun (WGS) entry which is preliminary data.</text>
</comment>
<dbReference type="AlphaFoldDB" id="A0A7W3UN96"/>
<keyword evidence="2" id="KW-1185">Reference proteome</keyword>
<organism evidence="1 2">
    <name type="scientific">Limosilactobacillus rudii</name>
    <dbReference type="NCBI Taxonomy" id="2759755"/>
    <lineage>
        <taxon>Bacteria</taxon>
        <taxon>Bacillati</taxon>
        <taxon>Bacillota</taxon>
        <taxon>Bacilli</taxon>
        <taxon>Lactobacillales</taxon>
        <taxon>Lactobacillaceae</taxon>
        <taxon>Limosilactobacillus</taxon>
    </lineage>
</organism>
<name>A0A7W3UN96_9LACO</name>
<dbReference type="RefSeq" id="WP_182596760.1">
    <property type="nucleotide sequence ID" value="NZ_JACIVA010000053.1"/>
</dbReference>